<evidence type="ECO:0000256" key="1">
    <source>
        <dbReference type="SAM" id="Coils"/>
    </source>
</evidence>
<gene>
    <name evidence="2" type="ORF">BDV40DRAFT_268702</name>
</gene>
<feature type="coiled-coil region" evidence="1">
    <location>
        <begin position="39"/>
        <end position="109"/>
    </location>
</feature>
<evidence type="ECO:0000313" key="2">
    <source>
        <dbReference type="EMBL" id="KAE8161176.1"/>
    </source>
</evidence>
<dbReference type="AlphaFoldDB" id="A0A5N6URE4"/>
<keyword evidence="1" id="KW-0175">Coiled coil</keyword>
<reference evidence="2 3" key="1">
    <citation type="submission" date="2019-04" db="EMBL/GenBank/DDBJ databases">
        <title>Friends and foes A comparative genomics study of 23 Aspergillus species from section Flavi.</title>
        <authorList>
            <consortium name="DOE Joint Genome Institute"/>
            <person name="Kjaerbolling I."/>
            <person name="Vesth T."/>
            <person name="Frisvad J.C."/>
            <person name="Nybo J.L."/>
            <person name="Theobald S."/>
            <person name="Kildgaard S."/>
            <person name="Isbrandt T."/>
            <person name="Kuo A."/>
            <person name="Sato A."/>
            <person name="Lyhne E.K."/>
            <person name="Kogle M.E."/>
            <person name="Wiebenga A."/>
            <person name="Kun R.S."/>
            <person name="Lubbers R.J."/>
            <person name="Makela M.R."/>
            <person name="Barry K."/>
            <person name="Chovatia M."/>
            <person name="Clum A."/>
            <person name="Daum C."/>
            <person name="Haridas S."/>
            <person name="He G."/>
            <person name="LaButti K."/>
            <person name="Lipzen A."/>
            <person name="Mondo S."/>
            <person name="Riley R."/>
            <person name="Salamov A."/>
            <person name="Simmons B.A."/>
            <person name="Magnuson J.K."/>
            <person name="Henrissat B."/>
            <person name="Mortensen U.H."/>
            <person name="Larsen T.O."/>
            <person name="Devries R.P."/>
            <person name="Grigoriev I.V."/>
            <person name="Machida M."/>
            <person name="Baker S.E."/>
            <person name="Andersen M.R."/>
        </authorList>
    </citation>
    <scope>NUCLEOTIDE SEQUENCE [LARGE SCALE GENOMIC DNA]</scope>
    <source>
        <strain evidence="2 3">CBS 117626</strain>
    </source>
</reference>
<proteinExistence type="predicted"/>
<sequence>MEPSPRKSESNPSSLLWAHEIRRENIHLAEEIHIAKASLTSTVDTINDLNQTVNELTRQVKQVEANTIEHLECLDIRITNGSDNLLRRVEALEIENGRLKEELVNVGKACDMRSKVLSLVLESINTEIMNEVRTILAQERGALRVNELLRESHGDGGKYLSCTSFDSGLLFAMYEVV</sequence>
<name>A0A5N6URE4_ASPTM</name>
<organism evidence="2 3">
    <name type="scientific">Aspergillus tamarii</name>
    <dbReference type="NCBI Taxonomy" id="41984"/>
    <lineage>
        <taxon>Eukaryota</taxon>
        <taxon>Fungi</taxon>
        <taxon>Dikarya</taxon>
        <taxon>Ascomycota</taxon>
        <taxon>Pezizomycotina</taxon>
        <taxon>Eurotiomycetes</taxon>
        <taxon>Eurotiomycetidae</taxon>
        <taxon>Eurotiales</taxon>
        <taxon>Aspergillaceae</taxon>
        <taxon>Aspergillus</taxon>
        <taxon>Aspergillus subgen. Circumdati</taxon>
    </lineage>
</organism>
<protein>
    <submittedName>
        <fullName evidence="2">Uncharacterized protein</fullName>
    </submittedName>
</protein>
<dbReference type="OrthoDB" id="4225570at2759"/>
<keyword evidence="3" id="KW-1185">Reference proteome</keyword>
<accession>A0A5N6URE4</accession>
<evidence type="ECO:0000313" key="3">
    <source>
        <dbReference type="Proteomes" id="UP000326950"/>
    </source>
</evidence>
<dbReference type="Proteomes" id="UP000326950">
    <property type="component" value="Unassembled WGS sequence"/>
</dbReference>
<dbReference type="EMBL" id="ML738646">
    <property type="protein sequence ID" value="KAE8161176.1"/>
    <property type="molecule type" value="Genomic_DNA"/>
</dbReference>